<evidence type="ECO:0000256" key="1">
    <source>
        <dbReference type="SAM" id="MobiDB-lite"/>
    </source>
</evidence>
<dbReference type="EMBL" id="NAJL01000068">
    <property type="protein sequence ID" value="TKA22693.1"/>
    <property type="molecule type" value="Genomic_DNA"/>
</dbReference>
<accession>A0A4U0TL87</accession>
<organism evidence="2 3">
    <name type="scientific">Salinomyces thailandicus</name>
    <dbReference type="NCBI Taxonomy" id="706561"/>
    <lineage>
        <taxon>Eukaryota</taxon>
        <taxon>Fungi</taxon>
        <taxon>Dikarya</taxon>
        <taxon>Ascomycota</taxon>
        <taxon>Pezizomycotina</taxon>
        <taxon>Dothideomycetes</taxon>
        <taxon>Dothideomycetidae</taxon>
        <taxon>Mycosphaerellales</taxon>
        <taxon>Teratosphaeriaceae</taxon>
        <taxon>Salinomyces</taxon>
    </lineage>
</organism>
<evidence type="ECO:0000313" key="3">
    <source>
        <dbReference type="Proteomes" id="UP000308549"/>
    </source>
</evidence>
<sequence>MERISEESSGAEMDNLSDPLSDGKGLIGQRHVRSRRKRNSEPAPILQQRTFAARLAASPYWVPSTVPLDLIFTFNLHASLDGEVRQQRWNSIVIVDLAHTSLAQIQRNIEQAFVVYQSKLPHTEGECRSRKALVVWETGEKTGLAQAYWEEICEGLGELVWQNHAIEVRIEVECDFV</sequence>
<name>A0A4U0TL87_9PEZI</name>
<comment type="caution">
    <text evidence="2">The sequence shown here is derived from an EMBL/GenBank/DDBJ whole genome shotgun (WGS) entry which is preliminary data.</text>
</comment>
<feature type="region of interest" description="Disordered" evidence="1">
    <location>
        <begin position="1"/>
        <end position="43"/>
    </location>
</feature>
<dbReference type="Proteomes" id="UP000308549">
    <property type="component" value="Unassembled WGS sequence"/>
</dbReference>
<protein>
    <submittedName>
        <fullName evidence="2">Uncharacterized protein</fullName>
    </submittedName>
</protein>
<evidence type="ECO:0000313" key="2">
    <source>
        <dbReference type="EMBL" id="TKA22693.1"/>
    </source>
</evidence>
<dbReference type="AlphaFoldDB" id="A0A4U0TL87"/>
<keyword evidence="3" id="KW-1185">Reference proteome</keyword>
<gene>
    <name evidence="2" type="ORF">B0A50_07786</name>
</gene>
<reference evidence="2 3" key="1">
    <citation type="submission" date="2017-03" db="EMBL/GenBank/DDBJ databases">
        <title>Genomes of endolithic fungi from Antarctica.</title>
        <authorList>
            <person name="Coleine C."/>
            <person name="Masonjones S."/>
            <person name="Stajich J.E."/>
        </authorList>
    </citation>
    <scope>NUCLEOTIDE SEQUENCE [LARGE SCALE GENOMIC DNA]</scope>
    <source>
        <strain evidence="2 3">CCFEE 6315</strain>
    </source>
</reference>
<proteinExistence type="predicted"/>